<dbReference type="RefSeq" id="WP_169491509.1">
    <property type="nucleotide sequence ID" value="NZ_JABBGM010000001.1"/>
</dbReference>
<accession>A0A7Y0BL22</accession>
<evidence type="ECO:0000256" key="1">
    <source>
        <dbReference type="SAM" id="SignalP"/>
    </source>
</evidence>
<sequence length="543" mass="56450">MKAYLITPLLLAASASAPTEVPGTAAPVGVGASADRAVDFVRGGINVFDHLSADQRRDVGACTRSRDVAGGIEAAVAAALANGSGRVVLPGGCYRISRPITLPSNVELAGAAMRATRIMPAGNFPAILAEGTYARGLTGVGVQNLTVVCAGMGNANAMGVRLVYVNRGKLRDLYFNGCRHGLDLYDQWQTTIDNVTVDGVGAEQNQVGVYMGPPTDPANKAPNNAVILSNSTMQNVALYGYQLVFFAGSKFMNDEAMNGKTGWKLCGEAYQISQQACQFGHFYNIVADTTDGPGIVVDQAENANPVNNVMFANVWIGTSALHALYLAGVTYSQFDDVHITSADNGVYLHNSNNVKVSANVAQYNRGNNGSHAAVIDGGADNTLWATNNRSDHPTGYNGIRESGPTSGNAIWGGAAACAPELTLGGKATHGSAQTTRSCQYEVQGRQVRMTFRLALSGPGLAAGNALLQNLPFAAGAGASPDGTASALLANGMKGIGGAIIARTVPGSAGAQLFYQGTQRMMPLTRDNFTASSIISGTIEYSRK</sequence>
<feature type="chain" id="PRO_5030565286" description="Pectate lyase superfamily protein domain-containing protein" evidence="1">
    <location>
        <begin position="18"/>
        <end position="543"/>
    </location>
</feature>
<feature type="signal peptide" evidence="1">
    <location>
        <begin position="1"/>
        <end position="17"/>
    </location>
</feature>
<dbReference type="AlphaFoldDB" id="A0A7Y0BL22"/>
<dbReference type="Gene3D" id="2.160.20.10">
    <property type="entry name" value="Single-stranded right-handed beta-helix, Pectin lyase-like"/>
    <property type="match status" value="1"/>
</dbReference>
<evidence type="ECO:0008006" key="4">
    <source>
        <dbReference type="Google" id="ProtNLM"/>
    </source>
</evidence>
<proteinExistence type="predicted"/>
<dbReference type="InterPro" id="IPR011050">
    <property type="entry name" value="Pectin_lyase_fold/virulence"/>
</dbReference>
<organism evidence="2 3">
    <name type="scientific">Novosphingobium olei</name>
    <dbReference type="NCBI Taxonomy" id="2728851"/>
    <lineage>
        <taxon>Bacteria</taxon>
        <taxon>Pseudomonadati</taxon>
        <taxon>Pseudomonadota</taxon>
        <taxon>Alphaproteobacteria</taxon>
        <taxon>Sphingomonadales</taxon>
        <taxon>Sphingomonadaceae</taxon>
        <taxon>Novosphingobium</taxon>
    </lineage>
</organism>
<keyword evidence="1" id="KW-0732">Signal</keyword>
<comment type="caution">
    <text evidence="2">The sequence shown here is derived from an EMBL/GenBank/DDBJ whole genome shotgun (WGS) entry which is preliminary data.</text>
</comment>
<keyword evidence="3" id="KW-1185">Reference proteome</keyword>
<evidence type="ECO:0000313" key="3">
    <source>
        <dbReference type="Proteomes" id="UP000583556"/>
    </source>
</evidence>
<dbReference type="Proteomes" id="UP000583556">
    <property type="component" value="Unassembled WGS sequence"/>
</dbReference>
<reference evidence="2 3" key="1">
    <citation type="submission" date="2020-04" db="EMBL/GenBank/DDBJ databases">
        <title>Novosphingobium sp. TW-4 isolated from soil.</title>
        <authorList>
            <person name="Dahal R.H."/>
            <person name="Chaudhary D.K."/>
        </authorList>
    </citation>
    <scope>NUCLEOTIDE SEQUENCE [LARGE SCALE GENOMIC DNA]</scope>
    <source>
        <strain evidence="2 3">TW-4</strain>
    </source>
</reference>
<gene>
    <name evidence="2" type="ORF">HHL27_00950</name>
</gene>
<name>A0A7Y0BL22_9SPHN</name>
<dbReference type="EMBL" id="JABBGM010000001">
    <property type="protein sequence ID" value="NML92238.1"/>
    <property type="molecule type" value="Genomic_DNA"/>
</dbReference>
<dbReference type="InterPro" id="IPR012334">
    <property type="entry name" value="Pectin_lyas_fold"/>
</dbReference>
<dbReference type="SUPFAM" id="SSF51126">
    <property type="entry name" value="Pectin lyase-like"/>
    <property type="match status" value="1"/>
</dbReference>
<evidence type="ECO:0000313" key="2">
    <source>
        <dbReference type="EMBL" id="NML92238.1"/>
    </source>
</evidence>
<protein>
    <recommendedName>
        <fullName evidence="4">Pectate lyase superfamily protein domain-containing protein</fullName>
    </recommendedName>
</protein>